<gene>
    <name evidence="7" type="ORF">M5D96_011888</name>
</gene>
<dbReference type="OrthoDB" id="10267235at2759"/>
<evidence type="ECO:0000256" key="3">
    <source>
        <dbReference type="ARBA" id="ARBA00037883"/>
    </source>
</evidence>
<keyword evidence="8" id="KW-1185">Reference proteome</keyword>
<feature type="compositionally biased region" description="Polar residues" evidence="6">
    <location>
        <begin position="1"/>
        <end position="19"/>
    </location>
</feature>
<dbReference type="GO" id="GO:0004305">
    <property type="term" value="F:ethanolamine kinase activity"/>
    <property type="evidence" value="ECO:0007669"/>
    <property type="project" value="UniProtKB-EC"/>
</dbReference>
<dbReference type="CDD" id="cd05157">
    <property type="entry name" value="ETNK_euk"/>
    <property type="match status" value="1"/>
</dbReference>
<proteinExistence type="inferred from homology"/>
<evidence type="ECO:0000256" key="5">
    <source>
        <dbReference type="ARBA" id="ARBA00038874"/>
    </source>
</evidence>
<accession>A0A9P9YEP5</accession>
<keyword evidence="1" id="KW-0444">Lipid biosynthesis</keyword>
<comment type="similarity">
    <text evidence="4">Belongs to the choline/ethanolamine kinase family.</text>
</comment>
<dbReference type="Gene3D" id="3.30.200.20">
    <property type="entry name" value="Phosphorylase Kinase, domain 1"/>
    <property type="match status" value="1"/>
</dbReference>
<protein>
    <recommendedName>
        <fullName evidence="5">ethanolamine kinase</fullName>
        <ecNumber evidence="5">2.7.1.82</ecNumber>
    </recommendedName>
</protein>
<dbReference type="InterPro" id="IPR011009">
    <property type="entry name" value="Kinase-like_dom_sf"/>
</dbReference>
<evidence type="ECO:0000256" key="4">
    <source>
        <dbReference type="ARBA" id="ARBA00038211"/>
    </source>
</evidence>
<evidence type="ECO:0000313" key="8">
    <source>
        <dbReference type="Proteomes" id="UP001059596"/>
    </source>
</evidence>
<dbReference type="Proteomes" id="UP001059596">
    <property type="component" value="Unassembled WGS sequence"/>
</dbReference>
<reference evidence="7" key="1">
    <citation type="journal article" date="2023" name="Genome Biol. Evol.">
        <title>Long-read-based Genome Assembly of Drosophila gunungcola Reveals Fewer Chemosensory Genes in Flower-breeding Species.</title>
        <authorList>
            <person name="Negi A."/>
            <person name="Liao B.Y."/>
            <person name="Yeh S.D."/>
        </authorList>
    </citation>
    <scope>NUCLEOTIDE SEQUENCE</scope>
    <source>
        <strain evidence="7">Sukarami</strain>
    </source>
</reference>
<evidence type="ECO:0000256" key="2">
    <source>
        <dbReference type="ARBA" id="ARBA00023264"/>
    </source>
</evidence>
<dbReference type="SUPFAM" id="SSF56112">
    <property type="entry name" value="Protein kinase-like (PK-like)"/>
    <property type="match status" value="1"/>
</dbReference>
<dbReference type="EC" id="2.7.1.82" evidence="5"/>
<evidence type="ECO:0000256" key="6">
    <source>
        <dbReference type="SAM" id="MobiDB-lite"/>
    </source>
</evidence>
<dbReference type="PANTHER" id="PTHR22603:SF66">
    <property type="entry name" value="ETHANOLAMINE KINASE"/>
    <property type="match status" value="1"/>
</dbReference>
<dbReference type="GO" id="GO:0006646">
    <property type="term" value="P:phosphatidylethanolamine biosynthetic process"/>
    <property type="evidence" value="ECO:0007669"/>
    <property type="project" value="TreeGrafter"/>
</dbReference>
<dbReference type="PANTHER" id="PTHR22603">
    <property type="entry name" value="CHOLINE/ETHANOALAMINE KINASE"/>
    <property type="match status" value="1"/>
</dbReference>
<keyword evidence="2" id="KW-1208">Phospholipid metabolism</keyword>
<dbReference type="EMBL" id="JAMKOV010000039">
    <property type="protein sequence ID" value="KAI8035340.1"/>
    <property type="molecule type" value="Genomic_DNA"/>
</dbReference>
<comment type="caution">
    <text evidence="7">The sequence shown here is derived from an EMBL/GenBank/DDBJ whole genome shotgun (WGS) entry which is preliminary data.</text>
</comment>
<feature type="compositionally biased region" description="Basic and acidic residues" evidence="6">
    <location>
        <begin position="60"/>
        <end position="78"/>
    </location>
</feature>
<keyword evidence="1" id="KW-0594">Phospholipid biosynthesis</keyword>
<evidence type="ECO:0000313" key="7">
    <source>
        <dbReference type="EMBL" id="KAI8035340.1"/>
    </source>
</evidence>
<name>A0A9P9YEP5_9MUSC</name>
<feature type="region of interest" description="Disordered" evidence="6">
    <location>
        <begin position="1"/>
        <end position="78"/>
    </location>
</feature>
<dbReference type="GO" id="GO:0005737">
    <property type="term" value="C:cytoplasm"/>
    <property type="evidence" value="ECO:0007669"/>
    <property type="project" value="TreeGrafter"/>
</dbReference>
<dbReference type="Pfam" id="PF01633">
    <property type="entry name" value="Choline_kinase"/>
    <property type="match status" value="1"/>
</dbReference>
<dbReference type="AlphaFoldDB" id="A0A9P9YEP5"/>
<organism evidence="7 8">
    <name type="scientific">Drosophila gunungcola</name>
    <name type="common">fruit fly</name>
    <dbReference type="NCBI Taxonomy" id="103775"/>
    <lineage>
        <taxon>Eukaryota</taxon>
        <taxon>Metazoa</taxon>
        <taxon>Ecdysozoa</taxon>
        <taxon>Arthropoda</taxon>
        <taxon>Hexapoda</taxon>
        <taxon>Insecta</taxon>
        <taxon>Pterygota</taxon>
        <taxon>Neoptera</taxon>
        <taxon>Endopterygota</taxon>
        <taxon>Diptera</taxon>
        <taxon>Brachycera</taxon>
        <taxon>Muscomorpha</taxon>
        <taxon>Ephydroidea</taxon>
        <taxon>Drosophilidae</taxon>
        <taxon>Drosophila</taxon>
        <taxon>Sophophora</taxon>
    </lineage>
</organism>
<sequence length="483" mass="55587">MGTETKSNSYTGQISTSGGNPKVMKDSLSLVRQTVNQHSQSNQVQNQLNSNSNSYPNESDNEHDNNSRDIQAKQEDKSRKEAIVPFVPIFVEEADVIQGAKELLKVIRPTWDLSHVEFKSFTDGITNKLVGCFHNEISKLRDENGGSYLPIKTQGLSPVQSEDPVIIEKDDEEFTDDLAADGALVQYSDNVVLVRIYGNKTDLLIDRKAETQNFLLLHTYGLAPSLYATFKNGLVYEYVPGTTLNTDSVLCPEIWPLVARRMAEMHRKVRKHGESSATKPLPMIWKKTQSFLDLVPERFSDAEKHKRVKETFLPIGRLREEFNKLYEYLEALDSPIVFSHNDLLLGNVIYTQSLNTVNFIDYEYADYNFQAFDIGNHFAEMCGVDEVDYSRYPKRDFQLKWLRVYLEEYLQRSHIQSQEVELLYVQVNQFALASHIFWTVWSLLQAEHSTIDFDYVGYAFLRYNEYLARKVEFLSLTAAKNNK</sequence>
<feature type="compositionally biased region" description="Low complexity" evidence="6">
    <location>
        <begin position="36"/>
        <end position="54"/>
    </location>
</feature>
<keyword evidence="1" id="KW-0443">Lipid metabolism</keyword>
<dbReference type="Gene3D" id="3.90.1200.10">
    <property type="match status" value="1"/>
</dbReference>
<comment type="pathway">
    <text evidence="3">Phospholipid metabolism; phosphatidylethanolamine biosynthesis; phosphatidylethanolamine from ethanolamine: step 1/3.</text>
</comment>
<evidence type="ECO:0000256" key="1">
    <source>
        <dbReference type="ARBA" id="ARBA00023209"/>
    </source>
</evidence>